<dbReference type="GO" id="GO:0008270">
    <property type="term" value="F:zinc ion binding"/>
    <property type="evidence" value="ECO:0007669"/>
    <property type="project" value="InterPro"/>
</dbReference>
<dbReference type="GO" id="GO:0016787">
    <property type="term" value="F:hydrolase activity"/>
    <property type="evidence" value="ECO:0007669"/>
    <property type="project" value="UniProtKB-KW"/>
</dbReference>
<dbReference type="GO" id="GO:0004519">
    <property type="term" value="F:endonuclease activity"/>
    <property type="evidence" value="ECO:0007669"/>
    <property type="project" value="UniProtKB-KW"/>
</dbReference>
<feature type="region of interest" description="Disordered" evidence="5">
    <location>
        <begin position="35"/>
        <end position="55"/>
    </location>
</feature>
<reference evidence="7" key="1">
    <citation type="submission" date="2021-07" db="EMBL/GenBank/DDBJ databases">
        <authorList>
            <person name="Luelf R.H."/>
        </authorList>
    </citation>
    <scope>NUCLEOTIDE SEQUENCE</scope>
    <source>
        <strain evidence="7">TMW 2.2304</strain>
    </source>
</reference>
<keyword evidence="1" id="KW-0540">Nuclease</keyword>
<evidence type="ECO:0000256" key="5">
    <source>
        <dbReference type="SAM" id="MobiDB-lite"/>
    </source>
</evidence>
<dbReference type="Pfam" id="PF01844">
    <property type="entry name" value="HNH"/>
    <property type="match status" value="1"/>
</dbReference>
<dbReference type="PANTHER" id="PTHR41286">
    <property type="entry name" value="HNH NUCLEASE YAJD-RELATED"/>
    <property type="match status" value="1"/>
</dbReference>
<evidence type="ECO:0000313" key="7">
    <source>
        <dbReference type="EMBL" id="MCT8506150.1"/>
    </source>
</evidence>
<comment type="caution">
    <text evidence="7">The sequence shown here is derived from an EMBL/GenBank/DDBJ whole genome shotgun (WGS) entry which is preliminary data.</text>
</comment>
<keyword evidence="8" id="KW-1185">Reference proteome</keyword>
<sequence>MPSKVPRPCRATMCPGKTVERHGYCEKHAHLATGWTQRRQGKGGRGGRPWRRKRDRALRRDNYLCQPCMRADRIQPASEVDHIVGMAFGGEDDDDNLEAICTSCHKAKTARESQVGRQ</sequence>
<evidence type="ECO:0000256" key="3">
    <source>
        <dbReference type="ARBA" id="ARBA00038412"/>
    </source>
</evidence>
<evidence type="ECO:0000259" key="6">
    <source>
        <dbReference type="SMART" id="SM00507"/>
    </source>
</evidence>
<dbReference type="GO" id="GO:0005829">
    <property type="term" value="C:cytosol"/>
    <property type="evidence" value="ECO:0007669"/>
    <property type="project" value="TreeGrafter"/>
</dbReference>
<proteinExistence type="inferred from homology"/>
<dbReference type="AlphaFoldDB" id="A0A9X2X3R2"/>
<evidence type="ECO:0000256" key="2">
    <source>
        <dbReference type="ARBA" id="ARBA00022801"/>
    </source>
</evidence>
<comment type="similarity">
    <text evidence="3">Belongs to the HNH nuclease family.</text>
</comment>
<dbReference type="InterPro" id="IPR003615">
    <property type="entry name" value="HNH_nuc"/>
</dbReference>
<dbReference type="Gene3D" id="1.10.30.50">
    <property type="match status" value="1"/>
</dbReference>
<evidence type="ECO:0000256" key="4">
    <source>
        <dbReference type="ARBA" id="ARBA00040194"/>
    </source>
</evidence>
<feature type="domain" description="HNH nuclease" evidence="6">
    <location>
        <begin position="52"/>
        <end position="106"/>
    </location>
</feature>
<dbReference type="InterPro" id="IPR002711">
    <property type="entry name" value="HNH"/>
</dbReference>
<keyword evidence="2" id="KW-0378">Hydrolase</keyword>
<dbReference type="SMART" id="SM00507">
    <property type="entry name" value="HNHc"/>
    <property type="match status" value="1"/>
</dbReference>
<organism evidence="7 8">
    <name type="scientific">Chromohalobacter moromii</name>
    <dbReference type="NCBI Taxonomy" id="2860329"/>
    <lineage>
        <taxon>Bacteria</taxon>
        <taxon>Pseudomonadati</taxon>
        <taxon>Pseudomonadota</taxon>
        <taxon>Gammaproteobacteria</taxon>
        <taxon>Oceanospirillales</taxon>
        <taxon>Halomonadaceae</taxon>
        <taxon>Chromohalobacter</taxon>
    </lineage>
</organism>
<name>A0A9X2X3R2_9GAMM</name>
<gene>
    <name evidence="7" type="ORF">KZO87_12270</name>
</gene>
<evidence type="ECO:0000313" key="8">
    <source>
        <dbReference type="Proteomes" id="UP001145353"/>
    </source>
</evidence>
<dbReference type="EMBL" id="JAHXDE010000004">
    <property type="protein sequence ID" value="MCT8506150.1"/>
    <property type="molecule type" value="Genomic_DNA"/>
</dbReference>
<dbReference type="Proteomes" id="UP001145353">
    <property type="component" value="Unassembled WGS sequence"/>
</dbReference>
<accession>A0A9X2X3R2</accession>
<dbReference type="CDD" id="cd00085">
    <property type="entry name" value="HNHc"/>
    <property type="match status" value="1"/>
</dbReference>
<dbReference type="PANTHER" id="PTHR41286:SF1">
    <property type="entry name" value="HNH NUCLEASE YAJD-RELATED"/>
    <property type="match status" value="1"/>
</dbReference>
<evidence type="ECO:0000256" key="1">
    <source>
        <dbReference type="ARBA" id="ARBA00022722"/>
    </source>
</evidence>
<dbReference type="GO" id="GO:0003676">
    <property type="term" value="F:nucleic acid binding"/>
    <property type="evidence" value="ECO:0007669"/>
    <property type="project" value="InterPro"/>
</dbReference>
<keyword evidence="7" id="KW-0255">Endonuclease</keyword>
<protein>
    <recommendedName>
        <fullName evidence="4">Putative HNH nuclease YajD</fullName>
    </recommendedName>
</protein>
<reference evidence="7" key="2">
    <citation type="journal article" date="2022" name="Syst. Appl. Microbiol.">
        <title>Chromohalobacter moromii sp. nov., a moderately halophilic bacterium isolated from lupine-based moromi fermentation.</title>
        <authorList>
            <person name="Lulf R.H."/>
            <person name="Hilgarth M."/>
            <person name="Ehrmann M.A."/>
        </authorList>
    </citation>
    <scope>NUCLEOTIDE SEQUENCE</scope>
    <source>
        <strain evidence="7">TMW 2.2304</strain>
    </source>
</reference>